<sequence>MHMAYMRADSHAFVTISGSHNVVAMGGERAWEARIASGFVMAAGHIVPALVGILEK</sequence>
<dbReference type="AlphaFoldDB" id="A0A9D7QLB6"/>
<evidence type="ECO:0000313" key="3">
    <source>
        <dbReference type="EMBL" id="MBK8890553.1"/>
    </source>
</evidence>
<organism evidence="3 4">
    <name type="scientific">Candidatus Dechloromonas phosphorivorans</name>
    <dbReference type="NCBI Taxonomy" id="2899244"/>
    <lineage>
        <taxon>Bacteria</taxon>
        <taxon>Pseudomonadati</taxon>
        <taxon>Pseudomonadota</taxon>
        <taxon>Betaproteobacteria</taxon>
        <taxon>Rhodocyclales</taxon>
        <taxon>Azonexaceae</taxon>
        <taxon>Dechloromonas</taxon>
    </lineage>
</organism>
<evidence type="ECO:0000313" key="2">
    <source>
        <dbReference type="EMBL" id="MBK8889600.1"/>
    </source>
</evidence>
<feature type="transmembrane region" description="Helical" evidence="1">
    <location>
        <begin position="35"/>
        <end position="54"/>
    </location>
</feature>
<keyword evidence="1" id="KW-1133">Transmembrane helix</keyword>
<comment type="caution">
    <text evidence="3">The sequence shown here is derived from an EMBL/GenBank/DDBJ whole genome shotgun (WGS) entry which is preliminary data.</text>
</comment>
<dbReference type="EMBL" id="JADKBR010000003">
    <property type="protein sequence ID" value="MBK8889600.1"/>
    <property type="molecule type" value="Genomic_DNA"/>
</dbReference>
<keyword evidence="1" id="KW-0472">Membrane</keyword>
<evidence type="ECO:0000313" key="4">
    <source>
        <dbReference type="Proteomes" id="UP000808146"/>
    </source>
</evidence>
<evidence type="ECO:0000256" key="1">
    <source>
        <dbReference type="SAM" id="Phobius"/>
    </source>
</evidence>
<dbReference type="EMBL" id="JADKBR010000010">
    <property type="protein sequence ID" value="MBK8890553.1"/>
    <property type="molecule type" value="Genomic_DNA"/>
</dbReference>
<protein>
    <submittedName>
        <fullName evidence="3">Uncharacterized protein</fullName>
    </submittedName>
</protein>
<keyword evidence="1" id="KW-0812">Transmembrane</keyword>
<reference evidence="3" key="1">
    <citation type="submission" date="2020-10" db="EMBL/GenBank/DDBJ databases">
        <title>Connecting structure to function with the recovery of over 1000 high-quality activated sludge metagenome-assembled genomes encoding full-length rRNA genes using long-read sequencing.</title>
        <authorList>
            <person name="Singleton C.M."/>
            <person name="Petriglieri F."/>
            <person name="Kristensen J.M."/>
            <person name="Kirkegaard R.H."/>
            <person name="Michaelsen T.Y."/>
            <person name="Andersen M.H."/>
            <person name="Karst S.M."/>
            <person name="Dueholm M.S."/>
            <person name="Nielsen P.H."/>
            <person name="Albertsen M."/>
        </authorList>
    </citation>
    <scope>NUCLEOTIDE SEQUENCE</scope>
    <source>
        <strain evidence="3">OdNE_18-Q3-R46-58_BAT3C.305</strain>
    </source>
</reference>
<dbReference type="Proteomes" id="UP000808146">
    <property type="component" value="Unassembled WGS sequence"/>
</dbReference>
<accession>A0A9D7QLB6</accession>
<name>A0A9D7QLB6_9RHOO</name>
<gene>
    <name evidence="2" type="ORF">IPN75_04005</name>
    <name evidence="3" type="ORF">IPN75_09220</name>
</gene>
<proteinExistence type="predicted"/>